<dbReference type="EMBL" id="JAHRHJ020000005">
    <property type="protein sequence ID" value="KAH9314286.1"/>
    <property type="molecule type" value="Genomic_DNA"/>
</dbReference>
<evidence type="ECO:0000313" key="3">
    <source>
        <dbReference type="Proteomes" id="UP000824469"/>
    </source>
</evidence>
<keyword evidence="1" id="KW-0812">Transmembrane</keyword>
<feature type="transmembrane region" description="Helical" evidence="1">
    <location>
        <begin position="19"/>
        <end position="38"/>
    </location>
</feature>
<dbReference type="AlphaFoldDB" id="A0AA38L7J3"/>
<dbReference type="Proteomes" id="UP000824469">
    <property type="component" value="Unassembled WGS sequence"/>
</dbReference>
<feature type="non-terminal residue" evidence="2">
    <location>
        <position position="51"/>
    </location>
</feature>
<evidence type="ECO:0000313" key="2">
    <source>
        <dbReference type="EMBL" id="KAH9314286.1"/>
    </source>
</evidence>
<sequence>VDEILREGMAVSMQPYFKYLRLSYVALYLMALVSSILMPDKASASLPLGLI</sequence>
<keyword evidence="1" id="KW-0472">Membrane</keyword>
<protein>
    <submittedName>
        <fullName evidence="2">Uncharacterized protein</fullName>
    </submittedName>
</protein>
<comment type="caution">
    <text evidence="2">The sequence shown here is derived from an EMBL/GenBank/DDBJ whole genome shotgun (WGS) entry which is preliminary data.</text>
</comment>
<organism evidence="2 3">
    <name type="scientific">Taxus chinensis</name>
    <name type="common">Chinese yew</name>
    <name type="synonym">Taxus wallichiana var. chinensis</name>
    <dbReference type="NCBI Taxonomy" id="29808"/>
    <lineage>
        <taxon>Eukaryota</taxon>
        <taxon>Viridiplantae</taxon>
        <taxon>Streptophyta</taxon>
        <taxon>Embryophyta</taxon>
        <taxon>Tracheophyta</taxon>
        <taxon>Spermatophyta</taxon>
        <taxon>Pinopsida</taxon>
        <taxon>Pinidae</taxon>
        <taxon>Conifers II</taxon>
        <taxon>Cupressales</taxon>
        <taxon>Taxaceae</taxon>
        <taxon>Taxus</taxon>
    </lineage>
</organism>
<keyword evidence="3" id="KW-1185">Reference proteome</keyword>
<gene>
    <name evidence="2" type="ORF">KI387_022913</name>
</gene>
<keyword evidence="1" id="KW-1133">Transmembrane helix</keyword>
<evidence type="ECO:0000256" key="1">
    <source>
        <dbReference type="SAM" id="Phobius"/>
    </source>
</evidence>
<feature type="non-terminal residue" evidence="2">
    <location>
        <position position="1"/>
    </location>
</feature>
<proteinExistence type="predicted"/>
<name>A0AA38L7J3_TAXCH</name>
<reference evidence="2 3" key="1">
    <citation type="journal article" date="2021" name="Nat. Plants">
        <title>The Taxus genome provides insights into paclitaxel biosynthesis.</title>
        <authorList>
            <person name="Xiong X."/>
            <person name="Gou J."/>
            <person name="Liao Q."/>
            <person name="Li Y."/>
            <person name="Zhou Q."/>
            <person name="Bi G."/>
            <person name="Li C."/>
            <person name="Du R."/>
            <person name="Wang X."/>
            <person name="Sun T."/>
            <person name="Guo L."/>
            <person name="Liang H."/>
            <person name="Lu P."/>
            <person name="Wu Y."/>
            <person name="Zhang Z."/>
            <person name="Ro D.K."/>
            <person name="Shang Y."/>
            <person name="Huang S."/>
            <person name="Yan J."/>
        </authorList>
    </citation>
    <scope>NUCLEOTIDE SEQUENCE [LARGE SCALE GENOMIC DNA]</scope>
    <source>
        <strain evidence="2">Ta-2019</strain>
    </source>
</reference>
<accession>A0AA38L7J3</accession>